<evidence type="ECO:0000256" key="7">
    <source>
        <dbReference type="ARBA" id="ARBA00023136"/>
    </source>
</evidence>
<feature type="domain" description="C-type lectin" evidence="14">
    <location>
        <begin position="1084"/>
        <end position="1195"/>
    </location>
</feature>
<sequence length="1433" mass="163609">MKIITVVILLVLHLANCFAQSAGNFLIYNVDYNKCMTSSLERLGTCEPYSNLQQFRWTSENRILNSYTKKCLGVGSKTVGKKLQWLICDDDSVLQKWECHSDTLLGLKNESLYLAVNDNGVPVISKDTGAKSKWTIHGTLNSICSKPYEELYTIGGNAFGRPCQFPFLYDKKWYADCTKIDTQNQRLWCSVEADYSNNQLWGYCPTPDNAFWAKHPLTNVYYQVNSGSALTWYQARKSCQQQGAELLSVSEPHEHTFVAGIVQTTQNTLWTGLNKLDVTSGWQWSNGQPLRYLKWLSGYPTTQPGYSCGVLKNTFGSEWSNEPCSGKHGYVCQRGHSVPTLPPVVDTGFCHSPWIPYSGNCYLLHRKKQTWLEARDSCLREGGDLLSILSKEEQSFVITQLGYLKTDELWIGFNDRKTQMLFEWSDQSSIPFASWEVSEPSHSAVYPEDCVLMRGEEGKWADDICESTYGFICKKKASSKASNNDTVVTSPGCKTGWTRYGYYCYMAGSETKTFEEAKQMCAKADSQLVDISSRVENAFLVSLVGARPEKYFWIGLSNQRDLHTFEWTNTKEVSYTHFNTGMPGRKQGCVAMTTGLVAGLWDVLSCSNKEKYICKQIADGLVTTPAPPTTPALVCPKDWMTLLFRDFCVKHFDVPMSQMKTWDEALDFCRELGGDLLSIHHEADMSMKQRGFRVFPAWIGYRMYDPAVGFVWSDGSSSSYQSWDSDEPNNLNNIENCVEMRFSYRNRAIVWNDINCQDRKDWYCQIRKGKIPKEVNITETVYNETEDGWIQFKGSQYYASQYSSLSVHEARTFCKKSHGDLAVINDEDERVFLWHQAKRSHNDFIIGLTADLDGTYQWMDGSPVVFQAWETNQPAFKNSEERCVKMTTSQGLWETINCGDEYNFFCKRSQSPPVNATVAPSQEPKGGCGPEWKNFKGKCYNMKEDMKTWTEAREYCRELGGDLTSIMSRQQQAFLSTLSSDKTTDFWIGFSNLANGRFKWTDGSKVTFTEWAKGEPRTYFSSHWTKYYSWDKRECVFMGKTSSSVFGKWVATDCNSTHGFICSRDVDPGIAPVPTEVPKTFVNLGNSSFKVIQENLTWSEANLRCEAEGAHLASIRDFITQAYLELQVYRSEQPMWIGLSHAQTHEYFLWANNWPMNIEKWAPSEPRPNRPCAYMDTDGEWKTTLCNQTYYGVCEKTTDIPPTVPAQHPGHCPHEDDDSPMRWIPFKDSCYAFVMDSNPWSRAARICMTWGATLVSIRDEGEQKFIEKNIMLLESSEDFWIGLFISRNGHWLWSDNTVVDYTNWADVNDYEDDDEEFAWKADCASISTKTKKWKKQHCDFSALSFICKTAKVISPTINTPQEGPEPHKVNTGLAVFLSIAVIGILGALVFMYYRNSKRRLLPTFENPMYNNRDATYSVSKDDKSLIGNIEIAE</sequence>
<evidence type="ECO:0000256" key="4">
    <source>
        <dbReference type="ARBA" id="ARBA00022729"/>
    </source>
</evidence>
<evidence type="ECO:0000256" key="12">
    <source>
        <dbReference type="SAM" id="Phobius"/>
    </source>
</evidence>
<organism evidence="16 17">
    <name type="scientific">Cyprinus carpio carpio</name>
    <dbReference type="NCBI Taxonomy" id="630221"/>
    <lineage>
        <taxon>Eukaryota</taxon>
        <taxon>Metazoa</taxon>
        <taxon>Chordata</taxon>
        <taxon>Craniata</taxon>
        <taxon>Vertebrata</taxon>
        <taxon>Euteleostomi</taxon>
        <taxon>Actinopterygii</taxon>
        <taxon>Neopterygii</taxon>
        <taxon>Teleostei</taxon>
        <taxon>Ostariophysi</taxon>
        <taxon>Cypriniformes</taxon>
        <taxon>Cyprinidae</taxon>
        <taxon>Cyprininae</taxon>
        <taxon>Cyprinus</taxon>
    </lineage>
</organism>
<evidence type="ECO:0000313" key="16">
    <source>
        <dbReference type="Ensembl" id="ENSCCRP00000122369.1"/>
    </source>
</evidence>
<dbReference type="CDD" id="cd00037">
    <property type="entry name" value="CLECT"/>
    <property type="match status" value="7"/>
</dbReference>
<dbReference type="PANTHER" id="PTHR22803">
    <property type="entry name" value="MANNOSE, PHOSPHOLIPASE, LECTIN RECEPTOR RELATED"/>
    <property type="match status" value="1"/>
</dbReference>
<dbReference type="SUPFAM" id="SSF50370">
    <property type="entry name" value="Ricin B-like lectins"/>
    <property type="match status" value="1"/>
</dbReference>
<feature type="domain" description="C-type lectin" evidence="14">
    <location>
        <begin position="792"/>
        <end position="907"/>
    </location>
</feature>
<protein>
    <submittedName>
        <fullName evidence="16">Mannose receptor, C type 1b</fullName>
    </submittedName>
</protein>
<keyword evidence="9" id="KW-0675">Receptor</keyword>
<dbReference type="InterPro" id="IPR018378">
    <property type="entry name" value="C-type_lectin_CS"/>
</dbReference>
<dbReference type="FunFam" id="2.80.10.50:FF:000032">
    <property type="entry name" value="macrophage mannose receptor 1"/>
    <property type="match status" value="1"/>
</dbReference>
<dbReference type="Pfam" id="PF24562">
    <property type="entry name" value="CysR_MRC2_N"/>
    <property type="match status" value="1"/>
</dbReference>
<feature type="transmembrane region" description="Helical" evidence="12">
    <location>
        <begin position="1373"/>
        <end position="1393"/>
    </location>
</feature>
<dbReference type="PROSITE" id="PS00023">
    <property type="entry name" value="FN2_1"/>
    <property type="match status" value="1"/>
</dbReference>
<feature type="disulfide bond" evidence="11">
    <location>
        <begin position="177"/>
        <end position="204"/>
    </location>
</feature>
<dbReference type="SUPFAM" id="SSF56436">
    <property type="entry name" value="C-type lectin-like"/>
    <property type="match status" value="8"/>
</dbReference>
<dbReference type="InterPro" id="IPR000772">
    <property type="entry name" value="Ricin_B_lectin"/>
</dbReference>
<evidence type="ECO:0000256" key="9">
    <source>
        <dbReference type="ARBA" id="ARBA00023170"/>
    </source>
</evidence>
<keyword evidence="7 12" id="KW-0472">Membrane</keyword>
<dbReference type="InterPro" id="IPR050111">
    <property type="entry name" value="C-type_lectin/snaclec_domain"/>
</dbReference>
<evidence type="ECO:0000256" key="3">
    <source>
        <dbReference type="ARBA" id="ARBA00022692"/>
    </source>
</evidence>
<keyword evidence="4 13" id="KW-0732">Signal</keyword>
<evidence type="ECO:0000256" key="13">
    <source>
        <dbReference type="SAM" id="SignalP"/>
    </source>
</evidence>
<dbReference type="SMART" id="SM00059">
    <property type="entry name" value="FN2"/>
    <property type="match status" value="1"/>
</dbReference>
<evidence type="ECO:0000256" key="10">
    <source>
        <dbReference type="ARBA" id="ARBA00023180"/>
    </source>
</evidence>
<evidence type="ECO:0000256" key="5">
    <source>
        <dbReference type="ARBA" id="ARBA00022737"/>
    </source>
</evidence>
<dbReference type="FunFam" id="2.10.10.10:FF:000001">
    <property type="entry name" value="Fibronectin 1a isoform 1"/>
    <property type="match status" value="1"/>
</dbReference>
<dbReference type="CDD" id="cd23407">
    <property type="entry name" value="beta-trefoil_Ricin_MRC1"/>
    <property type="match status" value="1"/>
</dbReference>
<dbReference type="Ensembl" id="ENSCCRT00000125636.1">
    <property type="protein sequence ID" value="ENSCCRP00000122369.1"/>
    <property type="gene ID" value="ENSCCRG00000060807.1"/>
</dbReference>
<reference evidence="16" key="2">
    <citation type="submission" date="2025-09" db="UniProtKB">
        <authorList>
            <consortium name="Ensembl"/>
        </authorList>
    </citation>
    <scope>IDENTIFICATION</scope>
</reference>
<feature type="domain" description="C-type lectin" evidence="14">
    <location>
        <begin position="357"/>
        <end position="474"/>
    </location>
</feature>
<dbReference type="Pfam" id="PF00040">
    <property type="entry name" value="fn2"/>
    <property type="match status" value="1"/>
</dbReference>
<accession>A0A9J7YPL3</accession>
<keyword evidence="2" id="KW-0254">Endocytosis</keyword>
<evidence type="ECO:0000256" key="8">
    <source>
        <dbReference type="ARBA" id="ARBA00023157"/>
    </source>
</evidence>
<dbReference type="SMART" id="SM00458">
    <property type="entry name" value="RICIN"/>
    <property type="match status" value="1"/>
</dbReference>
<evidence type="ECO:0000313" key="17">
    <source>
        <dbReference type="Proteomes" id="UP001108240"/>
    </source>
</evidence>
<dbReference type="InterPro" id="IPR036943">
    <property type="entry name" value="FN_type2_sf"/>
</dbReference>
<evidence type="ECO:0000256" key="1">
    <source>
        <dbReference type="ARBA" id="ARBA00004167"/>
    </source>
</evidence>
<evidence type="ECO:0000256" key="2">
    <source>
        <dbReference type="ARBA" id="ARBA00022583"/>
    </source>
</evidence>
<feature type="domain" description="C-type lectin" evidence="14">
    <location>
        <begin position="500"/>
        <end position="615"/>
    </location>
</feature>
<dbReference type="PROSITE" id="PS50041">
    <property type="entry name" value="C_TYPE_LECTIN_2"/>
    <property type="match status" value="8"/>
</dbReference>
<keyword evidence="17" id="KW-1185">Reference proteome</keyword>
<name>A0A9J7YPL3_CYPCA</name>
<feature type="domain" description="C-type lectin" evidence="14">
    <location>
        <begin position="935"/>
        <end position="1063"/>
    </location>
</feature>
<reference evidence="16" key="1">
    <citation type="submission" date="2025-08" db="UniProtKB">
        <authorList>
            <consortium name="Ensembl"/>
        </authorList>
    </citation>
    <scope>IDENTIFICATION</scope>
</reference>
<dbReference type="PROSITE" id="PS50231">
    <property type="entry name" value="RICIN_B_LECTIN"/>
    <property type="match status" value="1"/>
</dbReference>
<dbReference type="PROSITE" id="PS51092">
    <property type="entry name" value="FN2_2"/>
    <property type="match status" value="1"/>
</dbReference>
<dbReference type="InterPro" id="IPR016186">
    <property type="entry name" value="C-type_lectin-like/link_sf"/>
</dbReference>
<keyword evidence="6 12" id="KW-1133">Transmembrane helix</keyword>
<dbReference type="Gene3D" id="2.10.10.10">
    <property type="entry name" value="Fibronectin, type II, collagen-binding"/>
    <property type="match status" value="1"/>
</dbReference>
<feature type="chain" id="PRO_5039902104" evidence="13">
    <location>
        <begin position="20"/>
        <end position="1433"/>
    </location>
</feature>
<feature type="domain" description="C-type lectin" evidence="14">
    <location>
        <begin position="1226"/>
        <end position="1339"/>
    </location>
</feature>
<dbReference type="InterPro" id="IPR035992">
    <property type="entry name" value="Ricin_B-like_lectins"/>
</dbReference>
<dbReference type="InterPro" id="IPR016187">
    <property type="entry name" value="CTDL_fold"/>
</dbReference>
<evidence type="ECO:0000256" key="11">
    <source>
        <dbReference type="PROSITE-ProRule" id="PRU00479"/>
    </source>
</evidence>
<feature type="signal peptide" evidence="13">
    <location>
        <begin position="1"/>
        <end position="19"/>
    </location>
</feature>
<dbReference type="GO" id="GO:0016020">
    <property type="term" value="C:membrane"/>
    <property type="evidence" value="ECO:0007669"/>
    <property type="project" value="UniProtKB-SubCell"/>
</dbReference>
<proteinExistence type="predicted"/>
<dbReference type="FunFam" id="3.10.100.10:FF:000025">
    <property type="entry name" value="Mannose receptor C-type 1"/>
    <property type="match status" value="1"/>
</dbReference>
<dbReference type="Gene3D" id="2.80.10.50">
    <property type="match status" value="1"/>
</dbReference>
<keyword evidence="8 11" id="KW-1015">Disulfide bond</keyword>
<dbReference type="InterPro" id="IPR000562">
    <property type="entry name" value="FN_type2_dom"/>
</dbReference>
<comment type="subcellular location">
    <subcellularLocation>
        <location evidence="1">Membrane</location>
        <topology evidence="1">Single-pass membrane protein</topology>
    </subcellularLocation>
</comment>
<feature type="domain" description="C-type lectin" evidence="14">
    <location>
        <begin position="644"/>
        <end position="765"/>
    </location>
</feature>
<dbReference type="Gene3D" id="3.10.100.10">
    <property type="entry name" value="Mannose-Binding Protein A, subunit A"/>
    <property type="match status" value="8"/>
</dbReference>
<dbReference type="CDD" id="cd00062">
    <property type="entry name" value="FN2"/>
    <property type="match status" value="1"/>
</dbReference>
<dbReference type="PROSITE" id="PS00615">
    <property type="entry name" value="C_TYPE_LECTIN_1"/>
    <property type="match status" value="1"/>
</dbReference>
<feature type="domain" description="C-type lectin" evidence="14">
    <location>
        <begin position="222"/>
        <end position="333"/>
    </location>
</feature>
<dbReference type="Pfam" id="PF00059">
    <property type="entry name" value="Lectin_C"/>
    <property type="match status" value="8"/>
</dbReference>
<keyword evidence="3 12" id="KW-0812">Transmembrane</keyword>
<dbReference type="GO" id="GO:0006897">
    <property type="term" value="P:endocytosis"/>
    <property type="evidence" value="ECO:0007669"/>
    <property type="project" value="UniProtKB-KW"/>
</dbReference>
<dbReference type="InterPro" id="IPR001304">
    <property type="entry name" value="C-type_lectin-like"/>
</dbReference>
<evidence type="ECO:0000256" key="6">
    <source>
        <dbReference type="ARBA" id="ARBA00022989"/>
    </source>
</evidence>
<keyword evidence="5" id="KW-0677">Repeat</keyword>
<feature type="domain" description="Fibronectin type-II" evidence="15">
    <location>
        <begin position="158"/>
        <end position="206"/>
    </location>
</feature>
<dbReference type="Proteomes" id="UP001108240">
    <property type="component" value="Unplaced"/>
</dbReference>
<evidence type="ECO:0000259" key="14">
    <source>
        <dbReference type="PROSITE" id="PS50041"/>
    </source>
</evidence>
<dbReference type="GeneTree" id="ENSGT01050000244842"/>
<dbReference type="SMART" id="SM00034">
    <property type="entry name" value="CLECT"/>
    <property type="match status" value="8"/>
</dbReference>
<feature type="disulfide bond" evidence="11">
    <location>
        <begin position="163"/>
        <end position="189"/>
    </location>
</feature>
<evidence type="ECO:0000259" key="15">
    <source>
        <dbReference type="PROSITE" id="PS51092"/>
    </source>
</evidence>
<keyword evidence="10" id="KW-0325">Glycoprotein</keyword>